<dbReference type="Proteomes" id="UP000077628">
    <property type="component" value="Unassembled WGS sequence"/>
</dbReference>
<evidence type="ECO:0000256" key="3">
    <source>
        <dbReference type="ARBA" id="ARBA00022679"/>
    </source>
</evidence>
<dbReference type="GO" id="GO:0033819">
    <property type="term" value="F:lipoyl(octanoyl) transferase activity"/>
    <property type="evidence" value="ECO:0007669"/>
    <property type="project" value="UniProtKB-EC"/>
</dbReference>
<dbReference type="AlphaFoldDB" id="A0A177NH27"/>
<dbReference type="CDD" id="cd16444">
    <property type="entry name" value="LipB"/>
    <property type="match status" value="1"/>
</dbReference>
<dbReference type="PROSITE" id="PS51733">
    <property type="entry name" value="BPL_LPL_CATALYTIC"/>
    <property type="match status" value="1"/>
</dbReference>
<dbReference type="EC" id="2.3.1.181" evidence="6 7"/>
<dbReference type="Gene3D" id="3.30.930.10">
    <property type="entry name" value="Bira Bifunctional Protein, Domain 2"/>
    <property type="match status" value="1"/>
</dbReference>
<dbReference type="GO" id="GO:0009249">
    <property type="term" value="P:protein lipoylation"/>
    <property type="evidence" value="ECO:0007669"/>
    <property type="project" value="InterPro"/>
</dbReference>
<evidence type="ECO:0000256" key="4">
    <source>
        <dbReference type="ARBA" id="ARBA00023315"/>
    </source>
</evidence>
<organism evidence="12 13">
    <name type="scientific">Methylomonas koyamae</name>
    <dbReference type="NCBI Taxonomy" id="702114"/>
    <lineage>
        <taxon>Bacteria</taxon>
        <taxon>Pseudomonadati</taxon>
        <taxon>Pseudomonadota</taxon>
        <taxon>Gammaproteobacteria</taxon>
        <taxon>Methylococcales</taxon>
        <taxon>Methylococcaceae</taxon>
        <taxon>Methylomonas</taxon>
    </lineage>
</organism>
<dbReference type="InterPro" id="IPR020605">
    <property type="entry name" value="Octanoyltransferase_CS"/>
</dbReference>
<accession>A0A177NH27</accession>
<evidence type="ECO:0000256" key="9">
    <source>
        <dbReference type="PIRSR" id="PIRSR016262-2"/>
    </source>
</evidence>
<feature type="binding site" evidence="6 9">
    <location>
        <begin position="129"/>
        <end position="131"/>
    </location>
    <ligand>
        <name>substrate</name>
    </ligand>
</feature>
<dbReference type="EMBL" id="LUUK01000178">
    <property type="protein sequence ID" value="OAI17348.1"/>
    <property type="molecule type" value="Genomic_DNA"/>
</dbReference>
<dbReference type="Pfam" id="PF21948">
    <property type="entry name" value="LplA-B_cat"/>
    <property type="match status" value="1"/>
</dbReference>
<feature type="domain" description="BPL/LPL catalytic" evidence="11">
    <location>
        <begin position="10"/>
        <end position="183"/>
    </location>
</feature>
<dbReference type="PANTHER" id="PTHR10993">
    <property type="entry name" value="OCTANOYLTRANSFERASE"/>
    <property type="match status" value="1"/>
</dbReference>
<keyword evidence="13" id="KW-1185">Reference proteome</keyword>
<comment type="similarity">
    <text evidence="6 7">Belongs to the LipB family.</text>
</comment>
<keyword evidence="3 6" id="KW-0808">Transferase</keyword>
<dbReference type="InterPro" id="IPR000544">
    <property type="entry name" value="Octanoyltransferase"/>
</dbReference>
<dbReference type="InterPro" id="IPR004143">
    <property type="entry name" value="BPL_LPL_catalytic"/>
</dbReference>
<gene>
    <name evidence="6" type="primary">lipB</name>
    <name evidence="12" type="ORF">A1355_08185</name>
</gene>
<reference evidence="13" key="1">
    <citation type="submission" date="2016-03" db="EMBL/GenBank/DDBJ databases">
        <authorList>
            <person name="Heylen K."/>
            <person name="De Vos P."/>
            <person name="Vekeman B."/>
        </authorList>
    </citation>
    <scope>NUCLEOTIDE SEQUENCE [LARGE SCALE GENOMIC DNA]</scope>
    <source>
        <strain evidence="13">R-45383</strain>
    </source>
</reference>
<dbReference type="PIRSF" id="PIRSF016262">
    <property type="entry name" value="LPLase"/>
    <property type="match status" value="1"/>
</dbReference>
<dbReference type="HAMAP" id="MF_00013">
    <property type="entry name" value="LipB"/>
    <property type="match status" value="1"/>
</dbReference>
<evidence type="ECO:0000256" key="8">
    <source>
        <dbReference type="PIRSR" id="PIRSR016262-1"/>
    </source>
</evidence>
<dbReference type="PROSITE" id="PS01313">
    <property type="entry name" value="LIPB"/>
    <property type="match status" value="1"/>
</dbReference>
<comment type="pathway">
    <text evidence="1 6 7">Protein modification; protein lipoylation via endogenous pathway; protein N(6)-(lipoyl)lysine from octanoyl-[acyl-carrier-protein]: step 1/2.</text>
</comment>
<proteinExistence type="inferred from homology"/>
<evidence type="ECO:0000256" key="6">
    <source>
        <dbReference type="HAMAP-Rule" id="MF_00013"/>
    </source>
</evidence>
<feature type="site" description="Lowers pKa of active site Cys" evidence="6 10">
    <location>
        <position position="113"/>
    </location>
</feature>
<comment type="subcellular location">
    <subcellularLocation>
        <location evidence="6">Cytoplasm</location>
    </subcellularLocation>
</comment>
<comment type="function">
    <text evidence="5 6 7">Catalyzes the transfer of endogenously produced octanoic acid from octanoyl-acyl-carrier-protein onto the lipoyl domains of lipoate-dependent enzymes. Lipoyl-ACP can also act as a substrate although octanoyl-ACP is likely to be the physiological substrate.</text>
</comment>
<sequence>MQNYTAERDSASPDQIWIVEHPPVYTLGLNGKREHLLRETAIPVIACDRGGQITYHGPGQLIVYLLADLRRLSLGPRQVVSLLEQAVIVTLSQYGISASARADAPGVYVDGRKIASLGLRIKRGCCYHGLSLNNDMDLAPFRDINPCGYPNLPVTQLADLGVKISTDELAVPIVHQLLQAIES</sequence>
<dbReference type="FunFam" id="3.30.930.10:FF:000020">
    <property type="entry name" value="Octanoyltransferase"/>
    <property type="match status" value="1"/>
</dbReference>
<feature type="binding site" evidence="6 9">
    <location>
        <begin position="116"/>
        <end position="118"/>
    </location>
    <ligand>
        <name>substrate</name>
    </ligand>
</feature>
<keyword evidence="4 6" id="KW-0012">Acyltransferase</keyword>
<evidence type="ECO:0000256" key="1">
    <source>
        <dbReference type="ARBA" id="ARBA00004821"/>
    </source>
</evidence>
<dbReference type="SUPFAM" id="SSF55681">
    <property type="entry name" value="Class II aaRS and biotin synthetases"/>
    <property type="match status" value="1"/>
</dbReference>
<dbReference type="InterPro" id="IPR045864">
    <property type="entry name" value="aa-tRNA-synth_II/BPL/LPL"/>
</dbReference>
<name>A0A177NH27_9GAMM</name>
<evidence type="ECO:0000259" key="11">
    <source>
        <dbReference type="PROSITE" id="PS51733"/>
    </source>
</evidence>
<keyword evidence="2 6" id="KW-0963">Cytoplasm</keyword>
<evidence type="ECO:0000313" key="12">
    <source>
        <dbReference type="EMBL" id="OAI17348.1"/>
    </source>
</evidence>
<evidence type="ECO:0000256" key="5">
    <source>
        <dbReference type="ARBA" id="ARBA00024732"/>
    </source>
</evidence>
<dbReference type="NCBIfam" id="NF010922">
    <property type="entry name" value="PRK14342.1"/>
    <property type="match status" value="1"/>
</dbReference>
<feature type="binding site" evidence="6 9">
    <location>
        <begin position="49"/>
        <end position="56"/>
    </location>
    <ligand>
        <name>substrate</name>
    </ligand>
</feature>
<protein>
    <recommendedName>
        <fullName evidence="6 7">Octanoyltransferase</fullName>
        <ecNumber evidence="6 7">2.3.1.181</ecNumber>
    </recommendedName>
    <alternativeName>
        <fullName evidence="6">Lipoate-protein ligase B</fullName>
    </alternativeName>
    <alternativeName>
        <fullName evidence="6">Lipoyl/octanoyl transferase</fullName>
    </alternativeName>
    <alternativeName>
        <fullName evidence="6">Octanoyl-[acyl-carrier-protein]-protein N-octanoyltransferase</fullName>
    </alternativeName>
</protein>
<dbReference type="GO" id="GO:0005737">
    <property type="term" value="C:cytoplasm"/>
    <property type="evidence" value="ECO:0007669"/>
    <property type="project" value="UniProtKB-SubCell"/>
</dbReference>
<comment type="miscellaneous">
    <text evidence="6">In the reaction, the free carboxyl group of octanoic acid is attached via an amide linkage to the epsilon-amino group of a specific lysine residue of lipoyl domains of lipoate-dependent enzymes.</text>
</comment>
<dbReference type="STRING" id="702114.A1355_08185"/>
<comment type="caution">
    <text evidence="12">The sequence shown here is derived from an EMBL/GenBank/DDBJ whole genome shotgun (WGS) entry which is preliminary data.</text>
</comment>
<evidence type="ECO:0000256" key="7">
    <source>
        <dbReference type="PIRNR" id="PIRNR016262"/>
    </source>
</evidence>
<comment type="catalytic activity">
    <reaction evidence="6 7">
        <text>octanoyl-[ACP] + L-lysyl-[protein] = N(6)-octanoyl-L-lysyl-[protein] + holo-[ACP] + H(+)</text>
        <dbReference type="Rhea" id="RHEA:17665"/>
        <dbReference type="Rhea" id="RHEA-COMP:9636"/>
        <dbReference type="Rhea" id="RHEA-COMP:9685"/>
        <dbReference type="Rhea" id="RHEA-COMP:9752"/>
        <dbReference type="Rhea" id="RHEA-COMP:9928"/>
        <dbReference type="ChEBI" id="CHEBI:15378"/>
        <dbReference type="ChEBI" id="CHEBI:29969"/>
        <dbReference type="ChEBI" id="CHEBI:64479"/>
        <dbReference type="ChEBI" id="CHEBI:78463"/>
        <dbReference type="ChEBI" id="CHEBI:78809"/>
        <dbReference type="EC" id="2.3.1.181"/>
    </reaction>
</comment>
<dbReference type="NCBIfam" id="TIGR00214">
    <property type="entry name" value="lipB"/>
    <property type="match status" value="1"/>
</dbReference>
<dbReference type="PANTHER" id="PTHR10993:SF7">
    <property type="entry name" value="LIPOYLTRANSFERASE 2, MITOCHONDRIAL-RELATED"/>
    <property type="match status" value="1"/>
</dbReference>
<evidence type="ECO:0000256" key="2">
    <source>
        <dbReference type="ARBA" id="ARBA00022490"/>
    </source>
</evidence>
<evidence type="ECO:0000313" key="13">
    <source>
        <dbReference type="Proteomes" id="UP000077628"/>
    </source>
</evidence>
<evidence type="ECO:0000256" key="10">
    <source>
        <dbReference type="PIRSR" id="PIRSR016262-3"/>
    </source>
</evidence>
<dbReference type="UniPathway" id="UPA00538">
    <property type="reaction ID" value="UER00592"/>
</dbReference>
<feature type="active site" description="Acyl-thioester intermediate" evidence="6 8">
    <location>
        <position position="147"/>
    </location>
</feature>